<proteinExistence type="predicted"/>
<accession>A0A2I0JIG9</accession>
<keyword evidence="3" id="KW-1185">Reference proteome</keyword>
<dbReference type="EMBL" id="PGOL01001703">
    <property type="protein sequence ID" value="PKI55406.1"/>
    <property type="molecule type" value="Genomic_DNA"/>
</dbReference>
<feature type="compositionally biased region" description="Basic and acidic residues" evidence="1">
    <location>
        <begin position="7"/>
        <end position="33"/>
    </location>
</feature>
<reference evidence="2 3" key="1">
    <citation type="submission" date="2017-11" db="EMBL/GenBank/DDBJ databases">
        <title>De-novo sequencing of pomegranate (Punica granatum L.) genome.</title>
        <authorList>
            <person name="Akparov Z."/>
            <person name="Amiraslanov A."/>
            <person name="Hajiyeva S."/>
            <person name="Abbasov M."/>
            <person name="Kaur K."/>
            <person name="Hamwieh A."/>
            <person name="Solovyev V."/>
            <person name="Salamov A."/>
            <person name="Braich B."/>
            <person name="Kosarev P."/>
            <person name="Mahmoud A."/>
            <person name="Hajiyev E."/>
            <person name="Babayeva S."/>
            <person name="Izzatullayeva V."/>
            <person name="Mammadov A."/>
            <person name="Mammadov A."/>
            <person name="Sharifova S."/>
            <person name="Ojaghi J."/>
            <person name="Eynullazada K."/>
            <person name="Bayramov B."/>
            <person name="Abdulazimova A."/>
            <person name="Shahmuradov I."/>
        </authorList>
    </citation>
    <scope>NUCLEOTIDE SEQUENCE [LARGE SCALE GENOMIC DNA]</scope>
    <source>
        <strain evidence="3">cv. AG2017</strain>
        <tissue evidence="2">Leaf</tissue>
    </source>
</reference>
<dbReference type="AlphaFoldDB" id="A0A2I0JIG9"/>
<evidence type="ECO:0000313" key="3">
    <source>
        <dbReference type="Proteomes" id="UP000233551"/>
    </source>
</evidence>
<sequence>MLPSLDVRGKESGKRPWESQDSGRRLRVGDPRRRQPQQFRENGSARLLRPRHDAREFGDFWFKSGRVVAGIPSDFPSVLAGFGLGMGCARMRERAGGPFLGAVYLSVGRASRSLVKKGVYEGSGCPGLSRMSPERARVYLVPLAPGDSMALDLRVVNNKWRLLITRVYHASPGRWTLPSRVA</sequence>
<protein>
    <submittedName>
        <fullName evidence="2">Uncharacterized protein</fullName>
    </submittedName>
</protein>
<evidence type="ECO:0000256" key="1">
    <source>
        <dbReference type="SAM" id="MobiDB-lite"/>
    </source>
</evidence>
<name>A0A2I0JIG9_PUNGR</name>
<dbReference type="Proteomes" id="UP000233551">
    <property type="component" value="Unassembled WGS sequence"/>
</dbReference>
<feature type="region of interest" description="Disordered" evidence="1">
    <location>
        <begin position="1"/>
        <end position="47"/>
    </location>
</feature>
<gene>
    <name evidence="2" type="ORF">CRG98_024179</name>
</gene>
<evidence type="ECO:0000313" key="2">
    <source>
        <dbReference type="EMBL" id="PKI55406.1"/>
    </source>
</evidence>
<comment type="caution">
    <text evidence="2">The sequence shown here is derived from an EMBL/GenBank/DDBJ whole genome shotgun (WGS) entry which is preliminary data.</text>
</comment>
<organism evidence="2 3">
    <name type="scientific">Punica granatum</name>
    <name type="common">Pomegranate</name>
    <dbReference type="NCBI Taxonomy" id="22663"/>
    <lineage>
        <taxon>Eukaryota</taxon>
        <taxon>Viridiplantae</taxon>
        <taxon>Streptophyta</taxon>
        <taxon>Embryophyta</taxon>
        <taxon>Tracheophyta</taxon>
        <taxon>Spermatophyta</taxon>
        <taxon>Magnoliopsida</taxon>
        <taxon>eudicotyledons</taxon>
        <taxon>Gunneridae</taxon>
        <taxon>Pentapetalae</taxon>
        <taxon>rosids</taxon>
        <taxon>malvids</taxon>
        <taxon>Myrtales</taxon>
        <taxon>Lythraceae</taxon>
        <taxon>Punica</taxon>
    </lineage>
</organism>